<dbReference type="InterPro" id="IPR015590">
    <property type="entry name" value="Aldehyde_DH_dom"/>
</dbReference>
<reference evidence="8 9" key="1">
    <citation type="submission" date="2018-12" db="EMBL/GenBank/DDBJ databases">
        <title>Genome of Verticillium dahliae isolate Getta Getta.</title>
        <authorList>
            <person name="Gardiner D.M."/>
        </authorList>
    </citation>
    <scope>NUCLEOTIDE SEQUENCE [LARGE SCALE GENOMIC DNA]</scope>
    <source>
        <strain evidence="8 9">Getta Getta</strain>
    </source>
</reference>
<dbReference type="SUPFAM" id="SSF53720">
    <property type="entry name" value="ALDH-like"/>
    <property type="match status" value="1"/>
</dbReference>
<organism evidence="8 9">
    <name type="scientific">Verticillium dahliae</name>
    <name type="common">Verticillium wilt</name>
    <dbReference type="NCBI Taxonomy" id="27337"/>
    <lineage>
        <taxon>Eukaryota</taxon>
        <taxon>Fungi</taxon>
        <taxon>Dikarya</taxon>
        <taxon>Ascomycota</taxon>
        <taxon>Pezizomycotina</taxon>
        <taxon>Sordariomycetes</taxon>
        <taxon>Hypocreomycetidae</taxon>
        <taxon>Glomerellales</taxon>
        <taxon>Plectosphaerellaceae</taxon>
        <taxon>Verticillium</taxon>
    </lineage>
</organism>
<evidence type="ECO:0000259" key="7">
    <source>
        <dbReference type="Pfam" id="PF00171"/>
    </source>
</evidence>
<evidence type="ECO:0000256" key="5">
    <source>
        <dbReference type="PROSITE-ProRule" id="PRU10007"/>
    </source>
</evidence>
<dbReference type="AlphaFoldDB" id="A0A444RTF7"/>
<dbReference type="EMBL" id="RSDZ01000082">
    <property type="protein sequence ID" value="RXG44366.1"/>
    <property type="molecule type" value="Genomic_DNA"/>
</dbReference>
<keyword evidence="2 6" id="KW-0560">Oxidoreductase</keyword>
<comment type="caution">
    <text evidence="8">The sequence shown here is derived from an EMBL/GenBank/DDBJ whole genome shotgun (WGS) entry which is preliminary data.</text>
</comment>
<dbReference type="Gene3D" id="3.40.309.10">
    <property type="entry name" value="Aldehyde Dehydrogenase, Chain A, domain 2"/>
    <property type="match status" value="1"/>
</dbReference>
<dbReference type="FunFam" id="3.40.605.10:FF:000007">
    <property type="entry name" value="NAD/NADP-dependent betaine aldehyde dehydrogenase"/>
    <property type="match status" value="1"/>
</dbReference>
<comment type="similarity">
    <text evidence="1 6">Belongs to the aldehyde dehydrogenase family.</text>
</comment>
<name>A0A444RTF7_VERDA</name>
<proteinExistence type="inferred from homology"/>
<dbReference type="InterPro" id="IPR044086">
    <property type="entry name" value="LUC3-like"/>
</dbReference>
<evidence type="ECO:0000313" key="9">
    <source>
        <dbReference type="Proteomes" id="UP000288725"/>
    </source>
</evidence>
<evidence type="ECO:0000256" key="3">
    <source>
        <dbReference type="ARBA" id="ARBA00024226"/>
    </source>
</evidence>
<evidence type="ECO:0000256" key="1">
    <source>
        <dbReference type="ARBA" id="ARBA00009986"/>
    </source>
</evidence>
<gene>
    <name evidence="8" type="ORF">VDGE_04962</name>
</gene>
<dbReference type="Pfam" id="PF00171">
    <property type="entry name" value="Aldedh"/>
    <property type="match status" value="1"/>
</dbReference>
<dbReference type="InterPro" id="IPR029510">
    <property type="entry name" value="Ald_DH_CS_GLU"/>
</dbReference>
<comment type="catalytic activity">
    <reaction evidence="4">
        <text>an aldehyde + NAD(+) + H2O = a carboxylate + NADH + 2 H(+)</text>
        <dbReference type="Rhea" id="RHEA:16185"/>
        <dbReference type="ChEBI" id="CHEBI:15377"/>
        <dbReference type="ChEBI" id="CHEBI:15378"/>
        <dbReference type="ChEBI" id="CHEBI:17478"/>
        <dbReference type="ChEBI" id="CHEBI:29067"/>
        <dbReference type="ChEBI" id="CHEBI:57540"/>
        <dbReference type="ChEBI" id="CHEBI:57945"/>
        <dbReference type="EC" id="1.2.1.3"/>
    </reaction>
</comment>
<dbReference type="FunFam" id="3.40.309.10:FF:000009">
    <property type="entry name" value="Aldehyde dehydrogenase A"/>
    <property type="match status" value="1"/>
</dbReference>
<dbReference type="InterPro" id="IPR016162">
    <property type="entry name" value="Ald_DH_N"/>
</dbReference>
<dbReference type="PANTHER" id="PTHR11699">
    <property type="entry name" value="ALDEHYDE DEHYDROGENASE-RELATED"/>
    <property type="match status" value="1"/>
</dbReference>
<dbReference type="InterPro" id="IPR036318">
    <property type="entry name" value="FAD-bd_PCMH-like_sf"/>
</dbReference>
<dbReference type="GO" id="GO:0004029">
    <property type="term" value="F:aldehyde dehydrogenase (NAD+) activity"/>
    <property type="evidence" value="ECO:0007669"/>
    <property type="project" value="UniProtKB-EC"/>
</dbReference>
<evidence type="ECO:0000313" key="8">
    <source>
        <dbReference type="EMBL" id="RXG44366.1"/>
    </source>
</evidence>
<feature type="active site" evidence="5">
    <location>
        <position position="502"/>
    </location>
</feature>
<sequence length="737" mass="80378">MICNNVISYQVVLADGSIVTASADENDDLWRSLKGGGNNFGVVSQFTLRSFPAPKNIWTGTFATPGFLSTRTIRAFYDHGERAMSGKPGLFDEHASTPILSLSYITNLGIKMHFCHVAYTKPSDNGNDWPEYWKRSPFRSLWRFQNTSKNESLHDSVTTLGSFSVTDDRNVFGTTTIKSDLATLLAVRQIFSDATPSIKHVKNCMFIYITQMVLPQWINKGDPNVLGLEECQEPLVIISFAVNWGTAEDDEAVTGAMSVDFSTYRNIIAGAPRTGKTVSHGIDPSTRKPLWDIPVASAQDLDDAVTSAQAAFPKWSQTSWKQRQACLRQARALLQENRESMAKLISSEGGKPPQFADLEVAHGLRYIDYYADMEEPMPEIVQDDAELRLTLHYAPVGVVGAICPWNFPLILGLSKITPALVTGNCVITKPSPYTPYSIVKFTEIVSHIFPPGVLQALNGGPELGPMICDHPGIQKISFTGSTATGKKIMQSASKTLKNITLELGGNSASIICPDVDVDTTAPEVALGSFFNSGQLCVASKRIYVHEDVYDSFLKKLVETVASWKVGPPSTEGVMLGPVQNDMQYKIVNSILDDTTRNGYKFALGGQKKLDSSSLIIPPAIVECPPDSSVVVQVEAFGPIVPVMKWSDEDDLISRVNDTTTGLGGAVWSKDLVRAHHLASRIEAGTVWINSFEKPLPQAYIAGQKESGIGGEGGRQGLHAFLNPKMIHLYKAPVGAKL</sequence>
<dbReference type="InterPro" id="IPR016161">
    <property type="entry name" value="Ald_DH/histidinol_DH"/>
</dbReference>
<dbReference type="CDD" id="cd07106">
    <property type="entry name" value="ALDH_AldA-AAD23400"/>
    <property type="match status" value="1"/>
</dbReference>
<dbReference type="Gene3D" id="3.40.605.10">
    <property type="entry name" value="Aldehyde Dehydrogenase, Chain A, domain 1"/>
    <property type="match status" value="1"/>
</dbReference>
<evidence type="ECO:0000256" key="6">
    <source>
        <dbReference type="RuleBase" id="RU003345"/>
    </source>
</evidence>
<accession>A0A444RTF7</accession>
<feature type="domain" description="Aldehyde dehydrogenase" evidence="7">
    <location>
        <begin position="279"/>
        <end position="726"/>
    </location>
</feature>
<dbReference type="PROSITE" id="PS00687">
    <property type="entry name" value="ALDEHYDE_DEHYDR_GLU"/>
    <property type="match status" value="1"/>
</dbReference>
<protein>
    <recommendedName>
        <fullName evidence="3">aldehyde dehydrogenase (NAD(+))</fullName>
        <ecNumber evidence="3">1.2.1.3</ecNumber>
    </recommendedName>
</protein>
<dbReference type="InterPro" id="IPR016169">
    <property type="entry name" value="FAD-bd_PCMH_sub2"/>
</dbReference>
<dbReference type="GO" id="GO:0050660">
    <property type="term" value="F:flavin adenine dinucleotide binding"/>
    <property type="evidence" value="ECO:0007669"/>
    <property type="project" value="InterPro"/>
</dbReference>
<evidence type="ECO:0000256" key="2">
    <source>
        <dbReference type="ARBA" id="ARBA00023002"/>
    </source>
</evidence>
<dbReference type="Proteomes" id="UP000288725">
    <property type="component" value="Chromosome 4"/>
</dbReference>
<dbReference type="SUPFAM" id="SSF56176">
    <property type="entry name" value="FAD-binding/transporter-associated domain-like"/>
    <property type="match status" value="1"/>
</dbReference>
<dbReference type="EC" id="1.2.1.3" evidence="3"/>
<evidence type="ECO:0000256" key="4">
    <source>
        <dbReference type="ARBA" id="ARBA00049194"/>
    </source>
</evidence>
<dbReference type="Gene3D" id="3.30.465.10">
    <property type="match status" value="1"/>
</dbReference>
<dbReference type="InterPro" id="IPR016163">
    <property type="entry name" value="Ald_DH_C"/>
</dbReference>